<keyword evidence="3" id="KW-0998">Cell outer membrane</keyword>
<name>A0A7K2IPX3_9ACTN</name>
<dbReference type="PRINTS" id="PR01021">
    <property type="entry name" value="OMPADOMAIN"/>
</dbReference>
<sequence length="409" mass="43972">MTLSMVLSGCATLFPEPEPTPCEHESTVSDPERVDAERVVMLDLSASLWRTEEGSLDLSDRLAELIVDEDFHRLPGTRLVTLGVFDGGSVPSAYTVWELPPSDRVDDVVALDIEDFRSCVEKEYLPAALEAGPLAPGSDVMGGISDGEAGFVRGTGPDTVRRLVVVTDGRSNTGCVDLTELTEEWAPADEVAESTSDVCRSTGEWPADDLAGVDVDLHLLTNAQEGDSRESHSWLSDLWLGLCEASSATCSVSPPRSVDREARVTDGGPPKGFPEDPPVFVPAWQEPCEIQELPGDLLFPHDSSTARPEAVELLTELAEHNRECADGPVAVTGHTDSQGDHDYNDDLSLRRAEFVADRLREHGFTDVTASGSGAREPVCPGDYDGNDDVDDPCPAANRRVVVDFTVGEG</sequence>
<dbReference type="Gene3D" id="3.30.1330.60">
    <property type="entry name" value="OmpA-like domain"/>
    <property type="match status" value="1"/>
</dbReference>
<dbReference type="InterPro" id="IPR036737">
    <property type="entry name" value="OmpA-like_sf"/>
</dbReference>
<dbReference type="SUPFAM" id="SSF103088">
    <property type="entry name" value="OmpA-like"/>
    <property type="match status" value="1"/>
</dbReference>
<evidence type="ECO:0000313" key="7">
    <source>
        <dbReference type="EMBL" id="MYR31834.1"/>
    </source>
</evidence>
<dbReference type="PROSITE" id="PS51123">
    <property type="entry name" value="OMPA_2"/>
    <property type="match status" value="1"/>
</dbReference>
<dbReference type="RefSeq" id="WP_161110484.1">
    <property type="nucleotide sequence ID" value="NZ_JBHYPC010000002.1"/>
</dbReference>
<evidence type="ECO:0000256" key="3">
    <source>
        <dbReference type="ARBA" id="ARBA00023237"/>
    </source>
</evidence>
<organism evidence="7 8">
    <name type="scientific">Nocardiopsis alba</name>
    <dbReference type="NCBI Taxonomy" id="53437"/>
    <lineage>
        <taxon>Bacteria</taxon>
        <taxon>Bacillati</taxon>
        <taxon>Actinomycetota</taxon>
        <taxon>Actinomycetes</taxon>
        <taxon>Streptosporangiales</taxon>
        <taxon>Nocardiopsidaceae</taxon>
        <taxon>Nocardiopsis</taxon>
    </lineage>
</organism>
<evidence type="ECO:0000256" key="5">
    <source>
        <dbReference type="SAM" id="MobiDB-lite"/>
    </source>
</evidence>
<dbReference type="Pfam" id="PF00691">
    <property type="entry name" value="OmpA"/>
    <property type="match status" value="1"/>
</dbReference>
<evidence type="ECO:0000256" key="4">
    <source>
        <dbReference type="PROSITE-ProRule" id="PRU00473"/>
    </source>
</evidence>
<keyword evidence="2 4" id="KW-0472">Membrane</keyword>
<reference evidence="7 8" key="1">
    <citation type="journal article" date="2019" name="Nat. Commun.">
        <title>The antimicrobial potential of Streptomyces from insect microbiomes.</title>
        <authorList>
            <person name="Chevrette M.G."/>
            <person name="Carlson C.M."/>
            <person name="Ortega H.E."/>
            <person name="Thomas C."/>
            <person name="Ananiev G.E."/>
            <person name="Barns K.J."/>
            <person name="Book A.J."/>
            <person name="Cagnazzo J."/>
            <person name="Carlos C."/>
            <person name="Flanigan W."/>
            <person name="Grubbs K.J."/>
            <person name="Horn H.A."/>
            <person name="Hoffmann F.M."/>
            <person name="Klassen J.L."/>
            <person name="Knack J.J."/>
            <person name="Lewin G.R."/>
            <person name="McDonald B.R."/>
            <person name="Muller L."/>
            <person name="Melo W.G.P."/>
            <person name="Pinto-Tomas A.A."/>
            <person name="Schmitz A."/>
            <person name="Wendt-Pienkowski E."/>
            <person name="Wildman S."/>
            <person name="Zhao M."/>
            <person name="Zhang F."/>
            <person name="Bugni T.S."/>
            <person name="Andes D.R."/>
            <person name="Pupo M.T."/>
            <person name="Currie C.R."/>
        </authorList>
    </citation>
    <scope>NUCLEOTIDE SEQUENCE [LARGE SCALE GENOMIC DNA]</scope>
    <source>
        <strain evidence="7 8">SID5840</strain>
    </source>
</reference>
<dbReference type="PANTHER" id="PTHR30329:SF21">
    <property type="entry name" value="LIPOPROTEIN YIAD-RELATED"/>
    <property type="match status" value="1"/>
</dbReference>
<accession>A0A7K2IPX3</accession>
<dbReference type="EMBL" id="WWHY01000001">
    <property type="protein sequence ID" value="MYR31834.1"/>
    <property type="molecule type" value="Genomic_DNA"/>
</dbReference>
<comment type="subcellular location">
    <subcellularLocation>
        <location evidence="1">Cell outer membrane</location>
    </subcellularLocation>
</comment>
<dbReference type="Proteomes" id="UP000467124">
    <property type="component" value="Unassembled WGS sequence"/>
</dbReference>
<feature type="domain" description="OmpA-like" evidence="6">
    <location>
        <begin position="286"/>
        <end position="408"/>
    </location>
</feature>
<dbReference type="AlphaFoldDB" id="A0A7K2IPX3"/>
<dbReference type="CDD" id="cd07185">
    <property type="entry name" value="OmpA_C-like"/>
    <property type="match status" value="1"/>
</dbReference>
<gene>
    <name evidence="7" type="ORF">GTW20_05990</name>
</gene>
<dbReference type="GO" id="GO:0009279">
    <property type="term" value="C:cell outer membrane"/>
    <property type="evidence" value="ECO:0007669"/>
    <property type="project" value="UniProtKB-SubCell"/>
</dbReference>
<dbReference type="PANTHER" id="PTHR30329">
    <property type="entry name" value="STATOR ELEMENT OF FLAGELLAR MOTOR COMPLEX"/>
    <property type="match status" value="1"/>
</dbReference>
<feature type="region of interest" description="Disordered" evidence="5">
    <location>
        <begin position="251"/>
        <end position="274"/>
    </location>
</feature>
<evidence type="ECO:0000313" key="8">
    <source>
        <dbReference type="Proteomes" id="UP000467124"/>
    </source>
</evidence>
<dbReference type="InterPro" id="IPR006664">
    <property type="entry name" value="OMP_bac"/>
</dbReference>
<evidence type="ECO:0000256" key="2">
    <source>
        <dbReference type="ARBA" id="ARBA00023136"/>
    </source>
</evidence>
<evidence type="ECO:0000256" key="1">
    <source>
        <dbReference type="ARBA" id="ARBA00004442"/>
    </source>
</evidence>
<proteinExistence type="predicted"/>
<protein>
    <submittedName>
        <fullName evidence="7">OmpA family protein</fullName>
    </submittedName>
</protein>
<comment type="caution">
    <text evidence="7">The sequence shown here is derived from an EMBL/GenBank/DDBJ whole genome shotgun (WGS) entry which is preliminary data.</text>
</comment>
<dbReference type="InterPro" id="IPR050330">
    <property type="entry name" value="Bact_OuterMem_StrucFunc"/>
</dbReference>
<evidence type="ECO:0000259" key="6">
    <source>
        <dbReference type="PROSITE" id="PS51123"/>
    </source>
</evidence>
<dbReference type="InterPro" id="IPR006665">
    <property type="entry name" value="OmpA-like"/>
</dbReference>